<reference evidence="3" key="1">
    <citation type="submission" date="2016-11" db="EMBL/GenBank/DDBJ databases">
        <authorList>
            <person name="Varghese N."/>
            <person name="Submissions S."/>
        </authorList>
    </citation>
    <scope>NUCLEOTIDE SEQUENCE [LARGE SCALE GENOMIC DNA]</scope>
    <source>
        <strain evidence="3">DSM 26134</strain>
    </source>
</reference>
<dbReference type="EMBL" id="FRAA01000001">
    <property type="protein sequence ID" value="SHJ49115.1"/>
    <property type="molecule type" value="Genomic_DNA"/>
</dbReference>
<keyword evidence="3" id="KW-1185">Reference proteome</keyword>
<dbReference type="AlphaFoldDB" id="A0A1M6JQS5"/>
<dbReference type="RefSeq" id="WP_073118751.1">
    <property type="nucleotide sequence ID" value="NZ_FRAA01000001.1"/>
</dbReference>
<keyword evidence="1" id="KW-0732">Signal</keyword>
<protein>
    <recommendedName>
        <fullName evidence="4">DUF4374 domain-containing protein</fullName>
    </recommendedName>
</protein>
<name>A0A1M6JQS5_REIAG</name>
<dbReference type="PROSITE" id="PS51257">
    <property type="entry name" value="PROKAR_LIPOPROTEIN"/>
    <property type="match status" value="1"/>
</dbReference>
<evidence type="ECO:0000313" key="2">
    <source>
        <dbReference type="EMBL" id="SHJ49115.1"/>
    </source>
</evidence>
<dbReference type="Proteomes" id="UP000184474">
    <property type="component" value="Unassembled WGS sequence"/>
</dbReference>
<gene>
    <name evidence="2" type="ORF">SAMN04488028_101288</name>
</gene>
<dbReference type="STRING" id="156994.SAMN04488028_101288"/>
<accession>A0A1M6JQS5</accession>
<evidence type="ECO:0000313" key="3">
    <source>
        <dbReference type="Proteomes" id="UP000184474"/>
    </source>
</evidence>
<feature type="signal peptide" evidence="1">
    <location>
        <begin position="1"/>
        <end position="23"/>
    </location>
</feature>
<feature type="chain" id="PRO_5013133290" description="DUF4374 domain-containing protein" evidence="1">
    <location>
        <begin position="24"/>
        <end position="405"/>
    </location>
</feature>
<sequence>MYKNKLTKQFFICTLLAAGLTLASCDDEVDEVKGPENTKYTVGADVDGEGYYTTTDDLMTGTISIVGSGSEGWANLSVSVDGYMYILNNTEGLTEKYELTATGPVLVDEISNSALTAGGFFRYIQSINDSELFLSTNPNDEGSVPYAIIDLETFSATSKGYLEMPTINDKSNLWVNAVVQGGSMYFGSLYGDAATWGQLADSLVTVKYDYPSLTNPEILVSTASAGMTAGYRTNGSFVTENGDIYQYNITGSLWYGHDEVADKPSVFVRIKDGDYDDYVLDISAEFDEPIAIWNAWYAGDGIAYANVTRVGDLAEWGDLSQNTGTLVEINLETKSVTELNLPKASFVNIFSLDCVTDGKFYIPVSMTGGDANIYEINRGGGADGFTKGAKLDGSNVFVNALFRNF</sequence>
<organism evidence="2 3">
    <name type="scientific">Reichenbachiella agariperforans</name>
    <dbReference type="NCBI Taxonomy" id="156994"/>
    <lineage>
        <taxon>Bacteria</taxon>
        <taxon>Pseudomonadati</taxon>
        <taxon>Bacteroidota</taxon>
        <taxon>Cytophagia</taxon>
        <taxon>Cytophagales</taxon>
        <taxon>Reichenbachiellaceae</taxon>
        <taxon>Reichenbachiella</taxon>
    </lineage>
</organism>
<evidence type="ECO:0000256" key="1">
    <source>
        <dbReference type="SAM" id="SignalP"/>
    </source>
</evidence>
<evidence type="ECO:0008006" key="4">
    <source>
        <dbReference type="Google" id="ProtNLM"/>
    </source>
</evidence>
<proteinExistence type="predicted"/>